<accession>A0AAW0FMX8</accession>
<dbReference type="Proteomes" id="UP001385951">
    <property type="component" value="Unassembled WGS sequence"/>
</dbReference>
<proteinExistence type="predicted"/>
<reference evidence="1 2" key="1">
    <citation type="submission" date="2022-09" db="EMBL/GenBank/DDBJ databases">
        <authorList>
            <person name="Palmer J.M."/>
        </authorList>
    </citation>
    <scope>NUCLEOTIDE SEQUENCE [LARGE SCALE GENOMIC DNA]</scope>
    <source>
        <strain evidence="1 2">DSM 7382</strain>
    </source>
</reference>
<sequence length="80" mass="8853">MEYVKTQATCGSEPRSALELGNINEFDFGHPLTVRILLELYQKITSGTMLLIPQGALNYTTCSSIEFETDLAGDVRVLID</sequence>
<organism evidence="1 2">
    <name type="scientific">Cerrena zonata</name>
    <dbReference type="NCBI Taxonomy" id="2478898"/>
    <lineage>
        <taxon>Eukaryota</taxon>
        <taxon>Fungi</taxon>
        <taxon>Dikarya</taxon>
        <taxon>Basidiomycota</taxon>
        <taxon>Agaricomycotina</taxon>
        <taxon>Agaricomycetes</taxon>
        <taxon>Polyporales</taxon>
        <taxon>Cerrenaceae</taxon>
        <taxon>Cerrena</taxon>
    </lineage>
</organism>
<name>A0AAW0FMX8_9APHY</name>
<comment type="caution">
    <text evidence="1">The sequence shown here is derived from an EMBL/GenBank/DDBJ whole genome shotgun (WGS) entry which is preliminary data.</text>
</comment>
<dbReference type="EMBL" id="JASBNA010000050">
    <property type="protein sequence ID" value="KAK7680359.1"/>
    <property type="molecule type" value="Genomic_DNA"/>
</dbReference>
<evidence type="ECO:0000313" key="1">
    <source>
        <dbReference type="EMBL" id="KAK7680359.1"/>
    </source>
</evidence>
<gene>
    <name evidence="1" type="ORF">QCA50_016599</name>
</gene>
<keyword evidence="2" id="KW-1185">Reference proteome</keyword>
<protein>
    <submittedName>
        <fullName evidence="1">Uncharacterized protein</fullName>
    </submittedName>
</protein>
<dbReference type="AlphaFoldDB" id="A0AAW0FMX8"/>
<evidence type="ECO:0000313" key="2">
    <source>
        <dbReference type="Proteomes" id="UP001385951"/>
    </source>
</evidence>